<accession>A0A1W6N0G6</accession>
<evidence type="ECO:0000313" key="2">
    <source>
        <dbReference type="Proteomes" id="UP000193978"/>
    </source>
</evidence>
<sequence>MLHVRFHPDARVWDIAECPNALDKEQWFKVLCARFGSKYQTRAGGRGFFRISRIELESAKAFRPH</sequence>
<evidence type="ECO:0000313" key="1">
    <source>
        <dbReference type="EMBL" id="ARN83322.1"/>
    </source>
</evidence>
<proteinExistence type="predicted"/>
<protein>
    <submittedName>
        <fullName evidence="1">Uncharacterized protein</fullName>
    </submittedName>
</protein>
<dbReference type="EMBL" id="CP019948">
    <property type="protein sequence ID" value="ARN83322.1"/>
    <property type="molecule type" value="Genomic_DNA"/>
</dbReference>
<dbReference type="AlphaFoldDB" id="A0A1W6N0G6"/>
<organism evidence="1 2">
    <name type="scientific">Methylocystis bryophila</name>
    <dbReference type="NCBI Taxonomy" id="655015"/>
    <lineage>
        <taxon>Bacteria</taxon>
        <taxon>Pseudomonadati</taxon>
        <taxon>Pseudomonadota</taxon>
        <taxon>Alphaproteobacteria</taxon>
        <taxon>Hyphomicrobiales</taxon>
        <taxon>Methylocystaceae</taxon>
        <taxon>Methylocystis</taxon>
    </lineage>
</organism>
<dbReference type="KEGG" id="mbry:B1812_03140"/>
<gene>
    <name evidence="1" type="ORF">B1812_03140</name>
</gene>
<dbReference type="OrthoDB" id="8451390at2"/>
<dbReference type="Proteomes" id="UP000193978">
    <property type="component" value="Chromosome"/>
</dbReference>
<reference evidence="1 2" key="1">
    <citation type="submission" date="2017-02" db="EMBL/GenBank/DDBJ databases">
        <authorList>
            <person name="Peterson S.W."/>
        </authorList>
    </citation>
    <scope>NUCLEOTIDE SEQUENCE [LARGE SCALE GENOMIC DNA]</scope>
    <source>
        <strain evidence="1 2">S285</strain>
    </source>
</reference>
<name>A0A1W6N0G6_9HYPH</name>
<keyword evidence="2" id="KW-1185">Reference proteome</keyword>